<name>A0ABQ4UZN4_9HYPH</name>
<feature type="chain" id="PRO_5045203780" evidence="1">
    <location>
        <begin position="24"/>
        <end position="87"/>
    </location>
</feature>
<keyword evidence="3" id="KW-1185">Reference proteome</keyword>
<reference evidence="2" key="1">
    <citation type="journal article" date="2021" name="Front. Microbiol.">
        <title>Comprehensive Comparative Genomics and Phenotyping of Methylobacterium Species.</title>
        <authorList>
            <person name="Alessa O."/>
            <person name="Ogura Y."/>
            <person name="Fujitani Y."/>
            <person name="Takami H."/>
            <person name="Hayashi T."/>
            <person name="Sahin N."/>
            <person name="Tani A."/>
        </authorList>
    </citation>
    <scope>NUCLEOTIDE SEQUENCE</scope>
    <source>
        <strain evidence="2">DSM 14458</strain>
    </source>
</reference>
<protein>
    <submittedName>
        <fullName evidence="2">Uncharacterized protein</fullName>
    </submittedName>
</protein>
<keyword evidence="1" id="KW-0732">Signal</keyword>
<accession>A0ABQ4UZN4</accession>
<feature type="signal peptide" evidence="1">
    <location>
        <begin position="1"/>
        <end position="23"/>
    </location>
</feature>
<dbReference type="RefSeq" id="WP_137828150.1">
    <property type="nucleotide sequence ID" value="NZ_BPRE01000015.1"/>
</dbReference>
<dbReference type="Proteomes" id="UP001055093">
    <property type="component" value="Unassembled WGS sequence"/>
</dbReference>
<sequence>MMLRHVMLSALLGGIATASDAAAQGMMLTQPRASAPQTQSIDVAPKRSWALTAYEAAPKATGQLPNQATGPKRERVVRDICIGCDAP</sequence>
<gene>
    <name evidence="2" type="ORF">BGCPKDLD_4184</name>
</gene>
<proteinExistence type="predicted"/>
<organism evidence="2 3">
    <name type="scientific">Methylorubrum suomiense</name>
    <dbReference type="NCBI Taxonomy" id="144191"/>
    <lineage>
        <taxon>Bacteria</taxon>
        <taxon>Pseudomonadati</taxon>
        <taxon>Pseudomonadota</taxon>
        <taxon>Alphaproteobacteria</taxon>
        <taxon>Hyphomicrobiales</taxon>
        <taxon>Methylobacteriaceae</taxon>
        <taxon>Methylorubrum</taxon>
    </lineage>
</organism>
<evidence type="ECO:0000313" key="3">
    <source>
        <dbReference type="Proteomes" id="UP001055093"/>
    </source>
</evidence>
<dbReference type="EMBL" id="BPRE01000015">
    <property type="protein sequence ID" value="GJE77578.1"/>
    <property type="molecule type" value="Genomic_DNA"/>
</dbReference>
<evidence type="ECO:0000256" key="1">
    <source>
        <dbReference type="SAM" id="SignalP"/>
    </source>
</evidence>
<evidence type="ECO:0000313" key="2">
    <source>
        <dbReference type="EMBL" id="GJE77578.1"/>
    </source>
</evidence>
<comment type="caution">
    <text evidence="2">The sequence shown here is derived from an EMBL/GenBank/DDBJ whole genome shotgun (WGS) entry which is preliminary data.</text>
</comment>
<reference evidence="2" key="2">
    <citation type="submission" date="2021-08" db="EMBL/GenBank/DDBJ databases">
        <authorList>
            <person name="Tani A."/>
            <person name="Ola A."/>
            <person name="Ogura Y."/>
            <person name="Katsura K."/>
            <person name="Hayashi T."/>
        </authorList>
    </citation>
    <scope>NUCLEOTIDE SEQUENCE</scope>
    <source>
        <strain evidence="2">DSM 14458</strain>
    </source>
</reference>